<reference evidence="2 3" key="1">
    <citation type="submission" date="2016-11" db="EMBL/GenBank/DDBJ databases">
        <title>Study of marine rhodopsin-containing bacteria.</title>
        <authorList>
            <person name="Yoshizawa S."/>
            <person name="Kumagai Y."/>
            <person name="Kogure K."/>
        </authorList>
    </citation>
    <scope>NUCLEOTIDE SEQUENCE [LARGE SCALE GENOMIC DNA]</scope>
    <source>
        <strain evidence="2 3">SAORIC-28</strain>
    </source>
</reference>
<evidence type="ECO:0000313" key="3">
    <source>
        <dbReference type="Proteomes" id="UP000216339"/>
    </source>
</evidence>
<name>A0A271J3T0_9BACT</name>
<dbReference type="EMBL" id="MQWD01000001">
    <property type="protein sequence ID" value="PAP77938.1"/>
    <property type="molecule type" value="Genomic_DNA"/>
</dbReference>
<evidence type="ECO:0000313" key="2">
    <source>
        <dbReference type="EMBL" id="PAP77938.1"/>
    </source>
</evidence>
<keyword evidence="3" id="KW-1185">Reference proteome</keyword>
<dbReference type="SUPFAM" id="SSF52540">
    <property type="entry name" value="P-loop containing nucleoside triphosphate hydrolases"/>
    <property type="match status" value="1"/>
</dbReference>
<dbReference type="PANTHER" id="PTHR42743:SF11">
    <property type="entry name" value="AMINODEOXYCHORISMATE LYASE"/>
    <property type="match status" value="1"/>
</dbReference>
<dbReference type="Pfam" id="PF19798">
    <property type="entry name" value="Sulfotransfer_5"/>
    <property type="match status" value="1"/>
</dbReference>
<dbReference type="GO" id="GO:0016740">
    <property type="term" value="F:transferase activity"/>
    <property type="evidence" value="ECO:0007669"/>
    <property type="project" value="UniProtKB-KW"/>
</dbReference>
<gene>
    <name evidence="2" type="ORF">BSZ37_16575</name>
</gene>
<dbReference type="Proteomes" id="UP000216339">
    <property type="component" value="Unassembled WGS sequence"/>
</dbReference>
<dbReference type="Gene3D" id="3.40.50.300">
    <property type="entry name" value="P-loop containing nucleotide triphosphate hydrolases"/>
    <property type="match status" value="1"/>
</dbReference>
<dbReference type="PANTHER" id="PTHR42743">
    <property type="entry name" value="AMINO-ACID AMINOTRANSFERASE"/>
    <property type="match status" value="1"/>
</dbReference>
<dbReference type="InterPro" id="IPR027417">
    <property type="entry name" value="P-loop_NTPase"/>
</dbReference>
<dbReference type="OrthoDB" id="272985at2"/>
<proteinExistence type="inferred from homology"/>
<dbReference type="GO" id="GO:0019752">
    <property type="term" value="P:carboxylic acid metabolic process"/>
    <property type="evidence" value="ECO:0007669"/>
    <property type="project" value="TreeGrafter"/>
</dbReference>
<organism evidence="2 3">
    <name type="scientific">Rubrivirga marina</name>
    <dbReference type="NCBI Taxonomy" id="1196024"/>
    <lineage>
        <taxon>Bacteria</taxon>
        <taxon>Pseudomonadati</taxon>
        <taxon>Rhodothermota</taxon>
        <taxon>Rhodothermia</taxon>
        <taxon>Rhodothermales</taxon>
        <taxon>Rubricoccaceae</taxon>
        <taxon>Rubrivirga</taxon>
    </lineage>
</organism>
<keyword evidence="2" id="KW-0808">Transferase</keyword>
<dbReference type="AlphaFoldDB" id="A0A271J3T0"/>
<sequence length="237" mass="25854">MWSGPRNLSTALLRSWGSRPDAAVVDEPLYAAYLAATGLDHPGRDAVLASQPTEWQDVAATLSGPVPGAARIWYQKHMAHHLLPHVGREWLDHPSFRHAFLIRDPAAMVVSLDRVTPGPTLADTGLPQQVELFDRMAQRDGAAPPVIDAADVLRDPERLLRALCARLGVPFDPAMLSWAPGPRATDGVWAEHWYASVEASTGFAPPRPEAVEVPDRLAPLVADCQPLYDTLADHRLP</sequence>
<accession>A0A271J3T0</accession>
<protein>
    <submittedName>
        <fullName evidence="2">Sulfotransferase family protein</fullName>
    </submittedName>
</protein>
<comment type="similarity">
    <text evidence="1">Belongs to the class-IV pyridoxal-phosphate-dependent aminotransferase family.</text>
</comment>
<comment type="caution">
    <text evidence="2">The sequence shown here is derived from an EMBL/GenBank/DDBJ whole genome shotgun (WGS) entry which is preliminary data.</text>
</comment>
<dbReference type="InterPro" id="IPR050571">
    <property type="entry name" value="Class-IV_PLP-Dep_Aminotrnsfr"/>
</dbReference>
<evidence type="ECO:0000256" key="1">
    <source>
        <dbReference type="ARBA" id="ARBA00009320"/>
    </source>
</evidence>